<dbReference type="InterPro" id="IPR050566">
    <property type="entry name" value="Deoxyribonucleoside_kinase"/>
</dbReference>
<dbReference type="InterPro" id="IPR031314">
    <property type="entry name" value="DNK_dom"/>
</dbReference>
<organism evidence="7">
    <name type="scientific">marine metagenome</name>
    <dbReference type="NCBI Taxonomy" id="408172"/>
    <lineage>
        <taxon>unclassified sequences</taxon>
        <taxon>metagenomes</taxon>
        <taxon>ecological metagenomes</taxon>
    </lineage>
</organism>
<name>A0A381NZ27_9ZZZZ</name>
<dbReference type="AlphaFoldDB" id="A0A381NZ27"/>
<evidence type="ECO:0000256" key="5">
    <source>
        <dbReference type="ARBA" id="ARBA00022840"/>
    </source>
</evidence>
<keyword evidence="5" id="KW-0067">ATP-binding</keyword>
<protein>
    <recommendedName>
        <fullName evidence="6">Deoxynucleoside kinase domain-containing protein</fullName>
    </recommendedName>
</protein>
<dbReference type="FunFam" id="3.40.50.300:FF:000659">
    <property type="entry name" value="Deoxyguanosine kinase"/>
    <property type="match status" value="1"/>
</dbReference>
<proteinExistence type="inferred from homology"/>
<keyword evidence="3" id="KW-0547">Nucleotide-binding</keyword>
<evidence type="ECO:0000256" key="3">
    <source>
        <dbReference type="ARBA" id="ARBA00022741"/>
    </source>
</evidence>
<evidence type="ECO:0000256" key="2">
    <source>
        <dbReference type="ARBA" id="ARBA00022679"/>
    </source>
</evidence>
<evidence type="ECO:0000313" key="7">
    <source>
        <dbReference type="EMBL" id="SUZ59860.1"/>
    </source>
</evidence>
<dbReference type="PANTHER" id="PTHR10513">
    <property type="entry name" value="DEOXYNUCLEOSIDE KINASE"/>
    <property type="match status" value="1"/>
</dbReference>
<evidence type="ECO:0000256" key="4">
    <source>
        <dbReference type="ARBA" id="ARBA00022777"/>
    </source>
</evidence>
<dbReference type="InterPro" id="IPR002624">
    <property type="entry name" value="DCK/DGK"/>
</dbReference>
<feature type="domain" description="Deoxynucleoside kinase" evidence="6">
    <location>
        <begin position="11"/>
        <end position="194"/>
    </location>
</feature>
<dbReference type="SUPFAM" id="SSF52540">
    <property type="entry name" value="P-loop containing nucleoside triphosphate hydrolases"/>
    <property type="match status" value="1"/>
</dbReference>
<gene>
    <name evidence="7" type="ORF">METZ01_LOCUS12714</name>
</gene>
<keyword evidence="4" id="KW-0418">Kinase</keyword>
<dbReference type="Pfam" id="PF01712">
    <property type="entry name" value="dNK"/>
    <property type="match status" value="1"/>
</dbReference>
<dbReference type="PANTHER" id="PTHR10513:SF35">
    <property type="entry name" value="DEOXYADENOSINE KINASE"/>
    <property type="match status" value="1"/>
</dbReference>
<dbReference type="GO" id="GO:0019136">
    <property type="term" value="F:deoxynucleoside kinase activity"/>
    <property type="evidence" value="ECO:0007669"/>
    <property type="project" value="InterPro"/>
</dbReference>
<dbReference type="GO" id="GO:0005737">
    <property type="term" value="C:cytoplasm"/>
    <property type="evidence" value="ECO:0007669"/>
    <property type="project" value="TreeGrafter"/>
</dbReference>
<dbReference type="GO" id="GO:0005524">
    <property type="term" value="F:ATP binding"/>
    <property type="evidence" value="ECO:0007669"/>
    <property type="project" value="UniProtKB-KW"/>
</dbReference>
<reference evidence="7" key="1">
    <citation type="submission" date="2018-05" db="EMBL/GenBank/DDBJ databases">
        <authorList>
            <person name="Lanie J.A."/>
            <person name="Ng W.-L."/>
            <person name="Kazmierczak K.M."/>
            <person name="Andrzejewski T.M."/>
            <person name="Davidsen T.M."/>
            <person name="Wayne K.J."/>
            <person name="Tettelin H."/>
            <person name="Glass J.I."/>
            <person name="Rusch D."/>
            <person name="Podicherti R."/>
            <person name="Tsui H.-C.T."/>
            <person name="Winkler M.E."/>
        </authorList>
    </citation>
    <scope>NUCLEOTIDE SEQUENCE</scope>
</reference>
<dbReference type="InterPro" id="IPR027417">
    <property type="entry name" value="P-loop_NTPase"/>
</dbReference>
<comment type="similarity">
    <text evidence="1">Belongs to the DCK/DGK family.</text>
</comment>
<keyword evidence="2" id="KW-0808">Transferase</keyword>
<sequence>MKKSNYPFIGLAGNIGVGKTTFTSRMAVRQNWTPFFESVADNPYLSDFYGDMDRWSFHLQVYFLHKRFDSHLQMSKTQSGVIQDRTIYEDVEIFARNLYEMHHLSDRDWDNYCGLFSAMTAFLKKPDLIVYLKASTDTLLTRIHSRGRDYEQSIDPQYLHSLNISYERWIKSLPRKEVLVIDTDGFNIHKQEDKLQHFESMILDRLLLKSS</sequence>
<dbReference type="EMBL" id="UINC01000703">
    <property type="protein sequence ID" value="SUZ59860.1"/>
    <property type="molecule type" value="Genomic_DNA"/>
</dbReference>
<dbReference type="PIRSF" id="PIRSF000705">
    <property type="entry name" value="DNK"/>
    <property type="match status" value="1"/>
</dbReference>
<evidence type="ECO:0000259" key="6">
    <source>
        <dbReference type="Pfam" id="PF01712"/>
    </source>
</evidence>
<accession>A0A381NZ27</accession>
<dbReference type="Gene3D" id="3.40.50.300">
    <property type="entry name" value="P-loop containing nucleotide triphosphate hydrolases"/>
    <property type="match status" value="1"/>
</dbReference>
<dbReference type="CDD" id="cd01673">
    <property type="entry name" value="dNK"/>
    <property type="match status" value="1"/>
</dbReference>
<evidence type="ECO:0000256" key="1">
    <source>
        <dbReference type="ARBA" id="ARBA00007420"/>
    </source>
</evidence>